<dbReference type="eggNOG" id="COG2919">
    <property type="taxonomic scope" value="Bacteria"/>
</dbReference>
<evidence type="ECO:0000313" key="3">
    <source>
        <dbReference type="Proteomes" id="UP000002725"/>
    </source>
</evidence>
<feature type="transmembrane region" description="Helical" evidence="1">
    <location>
        <begin position="23"/>
        <end position="44"/>
    </location>
</feature>
<keyword evidence="3" id="KW-1185">Reference proteome</keyword>
<keyword evidence="1" id="KW-0812">Transmembrane</keyword>
<keyword evidence="1" id="KW-1133">Transmembrane helix</keyword>
<dbReference type="KEGG" id="paa:Paes_0279"/>
<keyword evidence="1" id="KW-0472">Membrane</keyword>
<accession>B4S488</accession>
<proteinExistence type="predicted"/>
<organism evidence="2 3">
    <name type="scientific">Prosthecochloris aestuarii (strain DSM 271 / SK 413)</name>
    <dbReference type="NCBI Taxonomy" id="290512"/>
    <lineage>
        <taxon>Bacteria</taxon>
        <taxon>Pseudomonadati</taxon>
        <taxon>Chlorobiota</taxon>
        <taxon>Chlorobiia</taxon>
        <taxon>Chlorobiales</taxon>
        <taxon>Chlorobiaceae</taxon>
        <taxon>Prosthecochloris</taxon>
    </lineage>
</organism>
<dbReference type="Proteomes" id="UP000002725">
    <property type="component" value="Chromosome"/>
</dbReference>
<dbReference type="EMBL" id="CP001108">
    <property type="protein sequence ID" value="ACF45336.1"/>
    <property type="molecule type" value="Genomic_DNA"/>
</dbReference>
<dbReference type="InterPro" id="IPR007060">
    <property type="entry name" value="FtsL/DivIC"/>
</dbReference>
<protein>
    <submittedName>
        <fullName evidence="2">Septum formation initiator</fullName>
    </submittedName>
</protein>
<dbReference type="STRING" id="290512.Paes_0279"/>
<dbReference type="Pfam" id="PF04977">
    <property type="entry name" value="DivIC"/>
    <property type="match status" value="1"/>
</dbReference>
<reference evidence="2" key="1">
    <citation type="submission" date="2008-06" db="EMBL/GenBank/DDBJ databases">
        <title>Complete sequence of chromosome of Prosthecochloris aestuarii DSM 271.</title>
        <authorList>
            <consortium name="US DOE Joint Genome Institute"/>
            <person name="Lucas S."/>
            <person name="Copeland A."/>
            <person name="Lapidus A."/>
            <person name="Glavina del Rio T."/>
            <person name="Dalin E."/>
            <person name="Tice H."/>
            <person name="Bruce D."/>
            <person name="Goodwin L."/>
            <person name="Pitluck S."/>
            <person name="Schmutz J."/>
            <person name="Larimer F."/>
            <person name="Land M."/>
            <person name="Hauser L."/>
            <person name="Kyrpides N."/>
            <person name="Anderson I."/>
            <person name="Liu Z."/>
            <person name="Li T."/>
            <person name="Zhao F."/>
            <person name="Overmann J."/>
            <person name="Bryant D.A."/>
            <person name="Richardson P."/>
        </authorList>
    </citation>
    <scope>NUCLEOTIDE SEQUENCE [LARGE SCALE GENOMIC DNA]</scope>
    <source>
        <strain evidence="2">DSM 271</strain>
    </source>
</reference>
<dbReference type="AlphaFoldDB" id="B4S488"/>
<dbReference type="HOGENOM" id="CLU_2272376_0_0_10"/>
<gene>
    <name evidence="2" type="ordered locus">Paes_0279</name>
</gene>
<evidence type="ECO:0000313" key="2">
    <source>
        <dbReference type="EMBL" id="ACF45336.1"/>
    </source>
</evidence>
<sequence>MKEVLRRLVADIFTYIWSNPKKIFILAVIGVLLVWGVLGDYGIIARLRMEADHRALEARQELEEKTIVENREKIRKVNQPDAVEQIAREKYNFRKDGETLFIIREK</sequence>
<name>B4S488_PROA2</name>
<evidence type="ECO:0000256" key="1">
    <source>
        <dbReference type="SAM" id="Phobius"/>
    </source>
</evidence>